<dbReference type="PROSITE" id="PS50206">
    <property type="entry name" value="RHODANESE_3"/>
    <property type="match status" value="1"/>
</dbReference>
<evidence type="ECO:0000313" key="10">
    <source>
        <dbReference type="Proteomes" id="UP001597252"/>
    </source>
</evidence>
<dbReference type="InterPro" id="IPR050260">
    <property type="entry name" value="FAD-bd_OxRdtase"/>
</dbReference>
<accession>A0ABW4E6S6</accession>
<proteinExistence type="inferred from homology"/>
<comment type="caution">
    <text evidence="9">The sequence shown here is derived from an EMBL/GenBank/DDBJ whole genome shotgun (WGS) entry which is preliminary data.</text>
</comment>
<dbReference type="InterPro" id="IPR023753">
    <property type="entry name" value="FAD/NAD-binding_dom"/>
</dbReference>
<dbReference type="PANTHER" id="PTHR43429">
    <property type="entry name" value="PYRIDINE NUCLEOTIDE-DISULFIDE OXIDOREDUCTASE DOMAIN-CONTAINING"/>
    <property type="match status" value="1"/>
</dbReference>
<dbReference type="Pfam" id="PF02852">
    <property type="entry name" value="Pyr_redox_dim"/>
    <property type="match status" value="1"/>
</dbReference>
<evidence type="ECO:0000256" key="6">
    <source>
        <dbReference type="ARBA" id="ARBA00023097"/>
    </source>
</evidence>
<comment type="cofactor">
    <cofactor evidence="1">
        <name>FAD</name>
        <dbReference type="ChEBI" id="CHEBI:57692"/>
    </cofactor>
</comment>
<keyword evidence="7" id="KW-0676">Redox-active center</keyword>
<gene>
    <name evidence="9" type="ORF">ACFQ5J_08865</name>
</gene>
<dbReference type="PRINTS" id="PR00368">
    <property type="entry name" value="FADPNR"/>
</dbReference>
<dbReference type="SUPFAM" id="SSF55424">
    <property type="entry name" value="FAD/NAD-linked reductases, dimerisation (C-terminal) domain"/>
    <property type="match status" value="1"/>
</dbReference>
<evidence type="ECO:0000259" key="8">
    <source>
        <dbReference type="PROSITE" id="PS50206"/>
    </source>
</evidence>
<evidence type="ECO:0000256" key="3">
    <source>
        <dbReference type="ARBA" id="ARBA00022630"/>
    </source>
</evidence>
<keyword evidence="4" id="KW-0274">FAD</keyword>
<dbReference type="PRINTS" id="PR00411">
    <property type="entry name" value="PNDRDTASEI"/>
</dbReference>
<dbReference type="Proteomes" id="UP001597252">
    <property type="component" value="Unassembled WGS sequence"/>
</dbReference>
<evidence type="ECO:0000256" key="4">
    <source>
        <dbReference type="ARBA" id="ARBA00022827"/>
    </source>
</evidence>
<dbReference type="RefSeq" id="WP_125751434.1">
    <property type="nucleotide sequence ID" value="NZ_JBHTON010000028.1"/>
</dbReference>
<comment type="similarity">
    <text evidence="2">Belongs to the class-III pyridine nucleotide-disulfide oxidoreductase family.</text>
</comment>
<name>A0ABW4E6S6_9LACO</name>
<keyword evidence="5" id="KW-0560">Oxidoreductase</keyword>
<protein>
    <submittedName>
        <fullName evidence="9">FAD-dependent oxidoreductase</fullName>
    </submittedName>
</protein>
<evidence type="ECO:0000256" key="5">
    <source>
        <dbReference type="ARBA" id="ARBA00023002"/>
    </source>
</evidence>
<evidence type="ECO:0000256" key="1">
    <source>
        <dbReference type="ARBA" id="ARBA00001974"/>
    </source>
</evidence>
<dbReference type="SUPFAM" id="SSF51905">
    <property type="entry name" value="FAD/NAD(P)-binding domain"/>
    <property type="match status" value="2"/>
</dbReference>
<dbReference type="InterPro" id="IPR004099">
    <property type="entry name" value="Pyr_nucl-diS_OxRdtase_dimer"/>
</dbReference>
<dbReference type="InterPro" id="IPR001763">
    <property type="entry name" value="Rhodanese-like_dom"/>
</dbReference>
<evidence type="ECO:0000313" key="9">
    <source>
        <dbReference type="EMBL" id="MFD1485339.1"/>
    </source>
</evidence>
<keyword evidence="10" id="KW-1185">Reference proteome</keyword>
<dbReference type="Gene3D" id="3.50.50.60">
    <property type="entry name" value="FAD/NAD(P)-binding domain"/>
    <property type="match status" value="2"/>
</dbReference>
<dbReference type="SUPFAM" id="SSF52821">
    <property type="entry name" value="Rhodanese/Cell cycle control phosphatase"/>
    <property type="match status" value="1"/>
</dbReference>
<evidence type="ECO:0000256" key="2">
    <source>
        <dbReference type="ARBA" id="ARBA00009130"/>
    </source>
</evidence>
<feature type="domain" description="Rhodanese" evidence="8">
    <location>
        <begin position="464"/>
        <end position="535"/>
    </location>
</feature>
<reference evidence="10" key="1">
    <citation type="journal article" date="2019" name="Int. J. Syst. Evol. Microbiol.">
        <title>The Global Catalogue of Microorganisms (GCM) 10K type strain sequencing project: providing services to taxonomists for standard genome sequencing and annotation.</title>
        <authorList>
            <consortium name="The Broad Institute Genomics Platform"/>
            <consortium name="The Broad Institute Genome Sequencing Center for Infectious Disease"/>
            <person name="Wu L."/>
            <person name="Ma J."/>
        </authorList>
    </citation>
    <scope>NUCLEOTIDE SEQUENCE [LARGE SCALE GENOMIC DNA]</scope>
    <source>
        <strain evidence="10">CCM 8903</strain>
    </source>
</reference>
<evidence type="ECO:0000256" key="7">
    <source>
        <dbReference type="ARBA" id="ARBA00023284"/>
    </source>
</evidence>
<dbReference type="InterPro" id="IPR036873">
    <property type="entry name" value="Rhodanese-like_dom_sf"/>
</dbReference>
<keyword evidence="6" id="KW-0558">Oxidation</keyword>
<dbReference type="Pfam" id="PF07992">
    <property type="entry name" value="Pyr_redox_2"/>
    <property type="match status" value="1"/>
</dbReference>
<sequence length="537" mass="58306">MKVVVIGGVAAGPSFATRLRRLNEQAEIIMFERGEHISYASCALPYYLGGVITDRDSLIERTPEILKQKNNLDVRIRSEVTAIDAATQTVHVHDLSNDRNYTESYDKLILATGASPVLPPIPGLAEAEAAFTIRSMGDADRIKAYMDAHDPRSVALLGAGAAGVELAENFRHRGWTVTLIDQAAHVMAPYDPEMAAFLEAELTKHGVDLRLKTTVDAVADGGHTLRLSDDTTLSTDLLIVVTGVAPNNTLAQNAGITLANDGHIPVDDHLQTELPNVYAIGDIIETTSRITHRRIPSVLSSAANRQGHLLADIINGEDLTYPGFIGVAVAQVFELTTSNVGYTETTLKQAGITNYDTVMITPFDHAFFYPNARRLNLKIIFEKGSGKLLGGQFIGYEGVDKRSGEFAVAVVAGMTVNDLPDLEFPYSPPYSSSRDILNVAGYVAINRMTQLANTVSYHDLSADQREHGYFLDIREPGRPAVGNIPADGNIPLSQLRQRLSELPQGQPIYIIERKGLGPYNATRILAGNGWPVKIVTA</sequence>
<organism evidence="9 10">
    <name type="scientific">Lacticaseibacillus baoqingensis</name>
    <dbReference type="NCBI Taxonomy" id="2486013"/>
    <lineage>
        <taxon>Bacteria</taxon>
        <taxon>Bacillati</taxon>
        <taxon>Bacillota</taxon>
        <taxon>Bacilli</taxon>
        <taxon>Lactobacillales</taxon>
        <taxon>Lactobacillaceae</taxon>
        <taxon>Lacticaseibacillus</taxon>
    </lineage>
</organism>
<dbReference type="InterPro" id="IPR016156">
    <property type="entry name" value="FAD/NAD-linked_Rdtase_dimer_sf"/>
</dbReference>
<dbReference type="InterPro" id="IPR036188">
    <property type="entry name" value="FAD/NAD-bd_sf"/>
</dbReference>
<dbReference type="EMBL" id="JBHTON010000028">
    <property type="protein sequence ID" value="MFD1485339.1"/>
    <property type="molecule type" value="Genomic_DNA"/>
</dbReference>
<keyword evidence="3" id="KW-0285">Flavoprotein</keyword>
<dbReference type="PANTHER" id="PTHR43429:SF1">
    <property type="entry name" value="NAD(P)H SULFUR OXIDOREDUCTASE (COA-DEPENDENT)"/>
    <property type="match status" value="1"/>
</dbReference>
<dbReference type="Gene3D" id="3.40.250.10">
    <property type="entry name" value="Rhodanese-like domain"/>
    <property type="match status" value="1"/>
</dbReference>